<protein>
    <recommendedName>
        <fullName evidence="6">Peptidase S8/S53 domain-containing protein</fullName>
    </recommendedName>
</protein>
<dbReference type="PANTHER" id="PTHR43806:SF11">
    <property type="entry name" value="CEREVISIN-RELATED"/>
    <property type="match status" value="1"/>
</dbReference>
<organism evidence="7 8">
    <name type="scientific">Phyllobacterium myrsinacearum</name>
    <dbReference type="NCBI Taxonomy" id="28101"/>
    <lineage>
        <taxon>Bacteria</taxon>
        <taxon>Pseudomonadati</taxon>
        <taxon>Pseudomonadota</taxon>
        <taxon>Alphaproteobacteria</taxon>
        <taxon>Hyphomicrobiales</taxon>
        <taxon>Phyllobacteriaceae</taxon>
        <taxon>Phyllobacterium</taxon>
    </lineage>
</organism>
<evidence type="ECO:0000313" key="7">
    <source>
        <dbReference type="EMBL" id="PRD50327.1"/>
    </source>
</evidence>
<keyword evidence="2" id="KW-0645">Protease</keyword>
<evidence type="ECO:0000256" key="2">
    <source>
        <dbReference type="ARBA" id="ARBA00022670"/>
    </source>
</evidence>
<reference evidence="7 8" key="1">
    <citation type="submission" date="2018-02" db="EMBL/GenBank/DDBJ databases">
        <title>The draft genome of Phyllobacterium myrsinacearum DSM5892.</title>
        <authorList>
            <person name="Li L."/>
            <person name="Liu L."/>
            <person name="Zhang X."/>
            <person name="Wang T."/>
        </authorList>
    </citation>
    <scope>NUCLEOTIDE SEQUENCE [LARGE SCALE GENOMIC DNA]</scope>
    <source>
        <strain evidence="7 8">DSM 5892</strain>
    </source>
</reference>
<feature type="non-terminal residue" evidence="7">
    <location>
        <position position="273"/>
    </location>
</feature>
<comment type="caution">
    <text evidence="5">Lacks conserved residue(s) required for the propagation of feature annotation.</text>
</comment>
<evidence type="ECO:0000256" key="3">
    <source>
        <dbReference type="ARBA" id="ARBA00022801"/>
    </source>
</evidence>
<evidence type="ECO:0000256" key="1">
    <source>
        <dbReference type="ARBA" id="ARBA00011073"/>
    </source>
</evidence>
<proteinExistence type="inferred from homology"/>
<evidence type="ECO:0000259" key="6">
    <source>
        <dbReference type="Pfam" id="PF00082"/>
    </source>
</evidence>
<comment type="similarity">
    <text evidence="1 5">Belongs to the peptidase S8 family.</text>
</comment>
<comment type="caution">
    <text evidence="7">The sequence shown here is derived from an EMBL/GenBank/DDBJ whole genome shotgun (WGS) entry which is preliminary data.</text>
</comment>
<dbReference type="InterPro" id="IPR000209">
    <property type="entry name" value="Peptidase_S8/S53_dom"/>
</dbReference>
<dbReference type="SUPFAM" id="SSF52743">
    <property type="entry name" value="Subtilisin-like"/>
    <property type="match status" value="1"/>
</dbReference>
<feature type="domain" description="Peptidase S8/S53" evidence="6">
    <location>
        <begin position="74"/>
        <end position="225"/>
    </location>
</feature>
<dbReference type="AlphaFoldDB" id="A0A2S9JBZ9"/>
<sequence length="273" mass="29324">MTYEDSQGSLDNNYKEAKEKDPEIFRQSMSALVKAGVRVILAEWQLYPRPKDRGTHTGTLADLNIQYLGGKDGKMLQAMRDAAQAGVLHVVANGNFTSKTPHIGAALPYFEPALEDSWLAVSAGAGDNDALADYSNKCGPSRYFCITISDSMVAPTSTVNSKDRTVEAGFANHNGTSGASAEAAGIMAVMLSRYPYMTASQARTVLLTTARDVGDKGVDSNFGFGFVDLKAAMNGPGQFMGRFDANLGAGVRDTWSNDISQVALDQRKREEAE</sequence>
<keyword evidence="8" id="KW-1185">Reference proteome</keyword>
<gene>
    <name evidence="7" type="ORF">C5750_20350</name>
</gene>
<keyword evidence="4" id="KW-0720">Serine protease</keyword>
<dbReference type="Proteomes" id="UP000238563">
    <property type="component" value="Unassembled WGS sequence"/>
</dbReference>
<evidence type="ECO:0000256" key="5">
    <source>
        <dbReference type="PROSITE-ProRule" id="PRU01240"/>
    </source>
</evidence>
<dbReference type="PANTHER" id="PTHR43806">
    <property type="entry name" value="PEPTIDASE S8"/>
    <property type="match status" value="1"/>
</dbReference>
<dbReference type="EMBL" id="PVBT01000007">
    <property type="protein sequence ID" value="PRD50327.1"/>
    <property type="molecule type" value="Genomic_DNA"/>
</dbReference>
<dbReference type="GO" id="GO:0004252">
    <property type="term" value="F:serine-type endopeptidase activity"/>
    <property type="evidence" value="ECO:0007669"/>
    <property type="project" value="InterPro"/>
</dbReference>
<name>A0A2S9JBZ9_9HYPH</name>
<dbReference type="InterPro" id="IPR050131">
    <property type="entry name" value="Peptidase_S8_subtilisin-like"/>
</dbReference>
<keyword evidence="3" id="KW-0378">Hydrolase</keyword>
<dbReference type="InterPro" id="IPR036852">
    <property type="entry name" value="Peptidase_S8/S53_dom_sf"/>
</dbReference>
<dbReference type="Pfam" id="PF00082">
    <property type="entry name" value="Peptidase_S8"/>
    <property type="match status" value="1"/>
</dbReference>
<dbReference type="PROSITE" id="PS51892">
    <property type="entry name" value="SUBTILASE"/>
    <property type="match status" value="1"/>
</dbReference>
<accession>A0A2S9JBZ9</accession>
<evidence type="ECO:0000256" key="4">
    <source>
        <dbReference type="ARBA" id="ARBA00022825"/>
    </source>
</evidence>
<dbReference type="GO" id="GO:0006508">
    <property type="term" value="P:proteolysis"/>
    <property type="evidence" value="ECO:0007669"/>
    <property type="project" value="UniProtKB-KW"/>
</dbReference>
<dbReference type="Gene3D" id="3.40.50.200">
    <property type="entry name" value="Peptidase S8/S53 domain"/>
    <property type="match status" value="1"/>
</dbReference>
<evidence type="ECO:0000313" key="8">
    <source>
        <dbReference type="Proteomes" id="UP000238563"/>
    </source>
</evidence>